<protein>
    <submittedName>
        <fullName evidence="2">MBL fold metallo-hydrolase</fullName>
    </submittedName>
</protein>
<sequence>MTLTVEILGSNATAPTSAGPASGYLVHTPDASILVDAGPGVMAELVSRHALSELSAIVVTHLHADHSLDLMALAYRWTFPVMLPRIPLYLPEEDLPRLRAFDQVFGIASLPGMARPIEEAFEVRGLPLDGAAVAGLEACGVELRSFRAHHPVPAASLRFSSRDASPTVVTFSGDTGRCHPLLEAARGADVFVCEATYLEADAAALDGHGHLTGTMAGEVAQQAAVRHLVLSHFSTDEMRASAGAQAEAVFEGRVSVASRGATFTAQSASSTSASSSARTTSNAT</sequence>
<name>A0A3L8PPC7_9ACTN</name>
<feature type="domain" description="Metallo-beta-lactamase" evidence="1">
    <location>
        <begin position="20"/>
        <end position="208"/>
    </location>
</feature>
<dbReference type="SMART" id="SM00849">
    <property type="entry name" value="Lactamase_B"/>
    <property type="match status" value="1"/>
</dbReference>
<dbReference type="OrthoDB" id="9800940at2"/>
<dbReference type="SUPFAM" id="SSF56281">
    <property type="entry name" value="Metallo-hydrolase/oxidoreductase"/>
    <property type="match status" value="1"/>
</dbReference>
<dbReference type="Proteomes" id="UP000282515">
    <property type="component" value="Unassembled WGS sequence"/>
</dbReference>
<reference evidence="2 3" key="1">
    <citation type="submission" date="2018-10" db="EMBL/GenBank/DDBJ databases">
        <title>Aeromicrobium sp. 9W16Y-2 whole genome shotgun sequence.</title>
        <authorList>
            <person name="Li F."/>
        </authorList>
    </citation>
    <scope>NUCLEOTIDE SEQUENCE [LARGE SCALE GENOMIC DNA]</scope>
    <source>
        <strain evidence="2 3">9W16Y-2</strain>
    </source>
</reference>
<dbReference type="RefSeq" id="WP_121793335.1">
    <property type="nucleotide sequence ID" value="NZ_RDBF01000002.1"/>
</dbReference>
<dbReference type="AlphaFoldDB" id="A0A3L8PPC7"/>
<evidence type="ECO:0000259" key="1">
    <source>
        <dbReference type="SMART" id="SM00849"/>
    </source>
</evidence>
<proteinExistence type="predicted"/>
<evidence type="ECO:0000313" key="2">
    <source>
        <dbReference type="EMBL" id="RLV57034.1"/>
    </source>
</evidence>
<comment type="caution">
    <text evidence="2">The sequence shown here is derived from an EMBL/GenBank/DDBJ whole genome shotgun (WGS) entry which is preliminary data.</text>
</comment>
<accession>A0A3L8PPC7</accession>
<dbReference type="Gene3D" id="3.60.15.10">
    <property type="entry name" value="Ribonuclease Z/Hydroxyacylglutathione hydrolase-like"/>
    <property type="match status" value="1"/>
</dbReference>
<dbReference type="EMBL" id="RDBF01000002">
    <property type="protein sequence ID" value="RLV57034.1"/>
    <property type="molecule type" value="Genomic_DNA"/>
</dbReference>
<organism evidence="2 3">
    <name type="scientific">Aeromicrobium phragmitis</name>
    <dbReference type="NCBI Taxonomy" id="2478914"/>
    <lineage>
        <taxon>Bacteria</taxon>
        <taxon>Bacillati</taxon>
        <taxon>Actinomycetota</taxon>
        <taxon>Actinomycetes</taxon>
        <taxon>Propionibacteriales</taxon>
        <taxon>Nocardioidaceae</taxon>
        <taxon>Aeromicrobium</taxon>
    </lineage>
</organism>
<dbReference type="PANTHER" id="PTHR46018:SF4">
    <property type="entry name" value="METALLO-HYDROLASE YHFI-RELATED"/>
    <property type="match status" value="1"/>
</dbReference>
<evidence type="ECO:0000313" key="3">
    <source>
        <dbReference type="Proteomes" id="UP000282515"/>
    </source>
</evidence>
<dbReference type="GO" id="GO:0042781">
    <property type="term" value="F:3'-tRNA processing endoribonuclease activity"/>
    <property type="evidence" value="ECO:0007669"/>
    <property type="project" value="TreeGrafter"/>
</dbReference>
<dbReference type="InterPro" id="IPR001279">
    <property type="entry name" value="Metallo-B-lactamas"/>
</dbReference>
<keyword evidence="2" id="KW-0378">Hydrolase</keyword>
<dbReference type="InterPro" id="IPR036866">
    <property type="entry name" value="RibonucZ/Hydroxyglut_hydro"/>
</dbReference>
<dbReference type="PANTHER" id="PTHR46018">
    <property type="entry name" value="ZINC PHOSPHODIESTERASE ELAC PROTEIN 1"/>
    <property type="match status" value="1"/>
</dbReference>
<dbReference type="Pfam" id="PF12706">
    <property type="entry name" value="Lactamase_B_2"/>
    <property type="match status" value="1"/>
</dbReference>
<gene>
    <name evidence="2" type="ORF">D9V41_04540</name>
</gene>
<keyword evidence="3" id="KW-1185">Reference proteome</keyword>